<dbReference type="EMBL" id="CP003620">
    <property type="protein sequence ID" value="AFZ14291.1"/>
    <property type="molecule type" value="Genomic_DNA"/>
</dbReference>
<dbReference type="Proteomes" id="UP000010472">
    <property type="component" value="Chromosome"/>
</dbReference>
<keyword evidence="4" id="KW-1133">Transmembrane helix</keyword>
<dbReference type="PANTHER" id="PTHR32089:SF120">
    <property type="entry name" value="METHYL-ACCEPTING CHEMOTAXIS PROTEIN TLPQ"/>
    <property type="match status" value="1"/>
</dbReference>
<dbReference type="GO" id="GO:0016020">
    <property type="term" value="C:membrane"/>
    <property type="evidence" value="ECO:0007669"/>
    <property type="project" value="InterPro"/>
</dbReference>
<proteinExistence type="inferred from homology"/>
<dbReference type="Gene3D" id="1.10.287.950">
    <property type="entry name" value="Methyl-accepting chemotaxis protein"/>
    <property type="match status" value="1"/>
</dbReference>
<evidence type="ECO:0000313" key="7">
    <source>
        <dbReference type="EMBL" id="AFZ14291.1"/>
    </source>
</evidence>
<dbReference type="PROSITE" id="PS50885">
    <property type="entry name" value="HAMP"/>
    <property type="match status" value="1"/>
</dbReference>
<dbReference type="SMART" id="SM00283">
    <property type="entry name" value="MA"/>
    <property type="match status" value="1"/>
</dbReference>
<feature type="transmembrane region" description="Helical" evidence="4">
    <location>
        <begin position="12"/>
        <end position="35"/>
    </location>
</feature>
<evidence type="ECO:0000256" key="4">
    <source>
        <dbReference type="SAM" id="Phobius"/>
    </source>
</evidence>
<dbReference type="PANTHER" id="PTHR32089">
    <property type="entry name" value="METHYL-ACCEPTING CHEMOTAXIS PROTEIN MCPB"/>
    <property type="match status" value="1"/>
</dbReference>
<accession>K9W248</accession>
<dbReference type="GO" id="GO:0006935">
    <property type="term" value="P:chemotaxis"/>
    <property type="evidence" value="ECO:0007669"/>
    <property type="project" value="InterPro"/>
</dbReference>
<dbReference type="InterPro" id="IPR003660">
    <property type="entry name" value="HAMP_dom"/>
</dbReference>
<evidence type="ECO:0000259" key="6">
    <source>
        <dbReference type="PROSITE" id="PS50885"/>
    </source>
</evidence>
<evidence type="ECO:0000256" key="3">
    <source>
        <dbReference type="PROSITE-ProRule" id="PRU00284"/>
    </source>
</evidence>
<evidence type="ECO:0000256" key="2">
    <source>
        <dbReference type="ARBA" id="ARBA00029447"/>
    </source>
</evidence>
<dbReference type="InterPro" id="IPR004090">
    <property type="entry name" value="Chemotax_Me-accpt_rcpt"/>
</dbReference>
<dbReference type="SMART" id="SM00304">
    <property type="entry name" value="HAMP"/>
    <property type="match status" value="1"/>
</dbReference>
<dbReference type="GO" id="GO:0007165">
    <property type="term" value="P:signal transduction"/>
    <property type="evidence" value="ECO:0007669"/>
    <property type="project" value="UniProtKB-KW"/>
</dbReference>
<evidence type="ECO:0000259" key="5">
    <source>
        <dbReference type="PROSITE" id="PS50111"/>
    </source>
</evidence>
<dbReference type="SUPFAM" id="SSF58104">
    <property type="entry name" value="Methyl-accepting chemotaxis protein (MCP) signaling domain"/>
    <property type="match status" value="1"/>
</dbReference>
<comment type="similarity">
    <text evidence="2">Belongs to the methyl-accepting chemotaxis (MCP) protein family.</text>
</comment>
<keyword evidence="4" id="KW-0472">Membrane</keyword>
<feature type="domain" description="HAMP" evidence="6">
    <location>
        <begin position="201"/>
        <end position="254"/>
    </location>
</feature>
<dbReference type="PRINTS" id="PR00260">
    <property type="entry name" value="CHEMTRNSDUCR"/>
</dbReference>
<evidence type="ECO:0000256" key="1">
    <source>
        <dbReference type="ARBA" id="ARBA00023224"/>
    </source>
</evidence>
<dbReference type="OrthoDB" id="457060at2"/>
<dbReference type="AlphaFoldDB" id="K9W248"/>
<dbReference type="HOGENOM" id="CLU_000445_107_27_3"/>
<dbReference type="RefSeq" id="WP_015204396.1">
    <property type="nucleotide sequence ID" value="NC_019753.1"/>
</dbReference>
<dbReference type="InterPro" id="IPR004089">
    <property type="entry name" value="MCPsignal_dom"/>
</dbReference>
<organism evidence="7 8">
    <name type="scientific">Crinalium epipsammum PCC 9333</name>
    <dbReference type="NCBI Taxonomy" id="1173022"/>
    <lineage>
        <taxon>Bacteria</taxon>
        <taxon>Bacillati</taxon>
        <taxon>Cyanobacteriota</taxon>
        <taxon>Cyanophyceae</taxon>
        <taxon>Gomontiellales</taxon>
        <taxon>Gomontiellaceae</taxon>
        <taxon>Crinalium</taxon>
    </lineage>
</organism>
<keyword evidence="4" id="KW-0812">Transmembrane</keyword>
<protein>
    <submittedName>
        <fullName evidence="7">Methyl-accepting chemotaxis sensory transducer</fullName>
    </submittedName>
</protein>
<reference evidence="7 8" key="1">
    <citation type="submission" date="2012-06" db="EMBL/GenBank/DDBJ databases">
        <title>Finished chromosome of genome of Crinalium epipsammum PCC 9333.</title>
        <authorList>
            <consortium name="US DOE Joint Genome Institute"/>
            <person name="Gugger M."/>
            <person name="Coursin T."/>
            <person name="Rippka R."/>
            <person name="Tandeau De Marsac N."/>
            <person name="Huntemann M."/>
            <person name="Wei C.-L."/>
            <person name="Han J."/>
            <person name="Detter J.C."/>
            <person name="Han C."/>
            <person name="Tapia R."/>
            <person name="Davenport K."/>
            <person name="Daligault H."/>
            <person name="Erkkila T."/>
            <person name="Gu W."/>
            <person name="Munk A.C.C."/>
            <person name="Teshima H."/>
            <person name="Xu Y."/>
            <person name="Chain P."/>
            <person name="Chen A."/>
            <person name="Krypides N."/>
            <person name="Mavromatis K."/>
            <person name="Markowitz V."/>
            <person name="Szeto E."/>
            <person name="Ivanova N."/>
            <person name="Mikhailova N."/>
            <person name="Ovchinnikova G."/>
            <person name="Pagani I."/>
            <person name="Pati A."/>
            <person name="Goodwin L."/>
            <person name="Peters L."/>
            <person name="Pitluck S."/>
            <person name="Woyke T."/>
            <person name="Kerfeld C."/>
        </authorList>
    </citation>
    <scope>NUCLEOTIDE SEQUENCE [LARGE SCALE GENOMIC DNA]</scope>
    <source>
        <strain evidence="7 8">PCC 9333</strain>
    </source>
</reference>
<dbReference type="KEGG" id="cep:Cri9333_3466"/>
<dbReference type="STRING" id="1173022.Cri9333_3466"/>
<dbReference type="PROSITE" id="PS50111">
    <property type="entry name" value="CHEMOTAXIS_TRANSDUC_2"/>
    <property type="match status" value="1"/>
</dbReference>
<gene>
    <name evidence="7" type="ORF">Cri9333_3466</name>
</gene>
<feature type="domain" description="Methyl-accepting transducer" evidence="5">
    <location>
        <begin position="259"/>
        <end position="495"/>
    </location>
</feature>
<dbReference type="Pfam" id="PF00015">
    <property type="entry name" value="MCPsignal"/>
    <property type="match status" value="1"/>
</dbReference>
<dbReference type="Pfam" id="PF00672">
    <property type="entry name" value="HAMP"/>
    <property type="match status" value="1"/>
</dbReference>
<keyword evidence="1 3" id="KW-0807">Transducer</keyword>
<dbReference type="eggNOG" id="COG0840">
    <property type="taxonomic scope" value="Bacteria"/>
</dbReference>
<dbReference type="GO" id="GO:0004888">
    <property type="term" value="F:transmembrane signaling receptor activity"/>
    <property type="evidence" value="ECO:0007669"/>
    <property type="project" value="InterPro"/>
</dbReference>
<dbReference type="PATRIC" id="fig|1173022.3.peg.3739"/>
<dbReference type="CDD" id="cd06225">
    <property type="entry name" value="HAMP"/>
    <property type="match status" value="1"/>
</dbReference>
<feature type="transmembrane region" description="Helical" evidence="4">
    <location>
        <begin position="176"/>
        <end position="201"/>
    </location>
</feature>
<sequence length="532" mass="57730">MLNKITNRLILGFSIPIIFLIVLGIILYSSTAHLIKVQEDSRRLSDAYENTNEFAYDVAKLIGSTRGYALYPKDQSYRKTYDEARKAMLQKKQDLANVTDSQARTVINEMIELGEEDDRIAAGVFPLIDANKLNEAKQELSKARLGELEELRTQATTILGDRLNENRQEGEQAKNFEILVIILGTLLTLLAIVAIGLWVALPIRRQLPRVVQAAEQIADGDLQQTIEQSNDGSEIGQLLTAFHYMSKNLNSLILQMQKSGVQIGTSATQIAAAGKELEATVTEQLASTNEVSATSQQIAATSIALVKVMEQVALMAQSTATAAGASQNDLNRMETVMRQLSAATTSIATKLGVMNEKANNINSVVTTINKVADQTNLLSLNAAIEAEKAGEYGAGFAVVAREIRRLADQTAVATLEIAQMIKEMQSAVSTGVMEMDKFNKSVVDSVADVSKISHQVAQVIQQVQGLTPRFEQVSQSIEEQSMGAQQISEAMGHLSQASQQTVDALRETNSAVGQLDGAANGLRSEIARFKTA</sequence>
<evidence type="ECO:0000313" key="8">
    <source>
        <dbReference type="Proteomes" id="UP000010472"/>
    </source>
</evidence>
<name>K9W248_9CYAN</name>
<keyword evidence="8" id="KW-1185">Reference proteome</keyword>